<name>A0A0F9CD77_9ZZZZ</name>
<protein>
    <submittedName>
        <fullName evidence="1">Uncharacterized protein</fullName>
    </submittedName>
</protein>
<evidence type="ECO:0000313" key="1">
    <source>
        <dbReference type="EMBL" id="KKL03641.1"/>
    </source>
</evidence>
<dbReference type="AlphaFoldDB" id="A0A0F9CD77"/>
<comment type="caution">
    <text evidence="1">The sequence shown here is derived from an EMBL/GenBank/DDBJ whole genome shotgun (WGS) entry which is preliminary data.</text>
</comment>
<accession>A0A0F9CD77</accession>
<reference evidence="1" key="1">
    <citation type="journal article" date="2015" name="Nature">
        <title>Complex archaea that bridge the gap between prokaryotes and eukaryotes.</title>
        <authorList>
            <person name="Spang A."/>
            <person name="Saw J.H."/>
            <person name="Jorgensen S.L."/>
            <person name="Zaremba-Niedzwiedzka K."/>
            <person name="Martijn J."/>
            <person name="Lind A.E."/>
            <person name="van Eijk R."/>
            <person name="Schleper C."/>
            <person name="Guy L."/>
            <person name="Ettema T.J."/>
        </authorList>
    </citation>
    <scope>NUCLEOTIDE SEQUENCE</scope>
</reference>
<dbReference type="EMBL" id="LAZR01044848">
    <property type="protein sequence ID" value="KKL03641.1"/>
    <property type="molecule type" value="Genomic_DNA"/>
</dbReference>
<organism evidence="1">
    <name type="scientific">marine sediment metagenome</name>
    <dbReference type="NCBI Taxonomy" id="412755"/>
    <lineage>
        <taxon>unclassified sequences</taxon>
        <taxon>metagenomes</taxon>
        <taxon>ecological metagenomes</taxon>
    </lineage>
</organism>
<proteinExistence type="predicted"/>
<gene>
    <name evidence="1" type="ORF">LCGC14_2624070</name>
</gene>
<sequence>MRRVRIFLRRLLQRPTGVRAVYFYCTCPFHDGLEVDYELRYD</sequence>